<protein>
    <recommendedName>
        <fullName evidence="6 19">Autophagy-related protein 9</fullName>
    </recommendedName>
</protein>
<organism evidence="21 22">
    <name type="scientific">Tilletiaria anomala (strain ATCC 24038 / CBS 436.72 / UBC 951)</name>
    <dbReference type="NCBI Taxonomy" id="1037660"/>
    <lineage>
        <taxon>Eukaryota</taxon>
        <taxon>Fungi</taxon>
        <taxon>Dikarya</taxon>
        <taxon>Basidiomycota</taxon>
        <taxon>Ustilaginomycotina</taxon>
        <taxon>Exobasidiomycetes</taxon>
        <taxon>Georgefischeriales</taxon>
        <taxon>Tilletiariaceae</taxon>
        <taxon>Tilletiaria</taxon>
    </lineage>
</organism>
<evidence type="ECO:0000256" key="17">
    <source>
        <dbReference type="ARBA" id="ARBA00024621"/>
    </source>
</evidence>
<evidence type="ECO:0000256" key="7">
    <source>
        <dbReference type="ARBA" id="ARBA00022448"/>
    </source>
</evidence>
<dbReference type="GO" id="GO:0034727">
    <property type="term" value="P:piecemeal microautophagy of the nucleus"/>
    <property type="evidence" value="ECO:0007669"/>
    <property type="project" value="TreeGrafter"/>
</dbReference>
<dbReference type="EMBL" id="JMSN01000002">
    <property type="protein sequence ID" value="KDN53404.1"/>
    <property type="molecule type" value="Genomic_DNA"/>
</dbReference>
<dbReference type="GO" id="GO:0000422">
    <property type="term" value="P:autophagy of mitochondrion"/>
    <property type="evidence" value="ECO:0007669"/>
    <property type="project" value="TreeGrafter"/>
</dbReference>
<evidence type="ECO:0000256" key="4">
    <source>
        <dbReference type="ARBA" id="ARBA00004653"/>
    </source>
</evidence>
<keyword evidence="10 19" id="KW-0072">Autophagy</keyword>
<dbReference type="Proteomes" id="UP000027361">
    <property type="component" value="Unassembled WGS sequence"/>
</dbReference>
<feature type="region of interest" description="Disordered" evidence="20">
    <location>
        <begin position="112"/>
        <end position="150"/>
    </location>
</feature>
<dbReference type="GeneID" id="25263482"/>
<comment type="subcellular location">
    <subcellularLocation>
        <location evidence="1">Cytoplasmic vesicle membrane</location>
        <topology evidence="1">Multi-pass membrane protein</topology>
    </subcellularLocation>
    <subcellularLocation>
        <location evidence="2">Endoplasmic reticulum membrane</location>
        <topology evidence="2">Multi-pass membrane protein</topology>
    </subcellularLocation>
    <subcellularLocation>
        <location evidence="4">Golgi apparatus membrane</location>
        <topology evidence="4">Multi-pass membrane protein</topology>
    </subcellularLocation>
    <subcellularLocation>
        <location evidence="3 19">Preautophagosomal structure membrane</location>
        <topology evidence="3 19">Multi-pass membrane protein</topology>
    </subcellularLocation>
</comment>
<keyword evidence="9 19" id="KW-1133">Transmembrane helix</keyword>
<keyword evidence="13 19" id="KW-0472">Membrane</keyword>
<evidence type="ECO:0000256" key="19">
    <source>
        <dbReference type="RuleBase" id="RU364027"/>
    </source>
</evidence>
<comment type="catalytic activity">
    <reaction evidence="18">
        <text>a 1,2-diacyl-sn-glycero-3-phosphocholine(in) = a 1,2-diacyl-sn-glycero-3-phosphocholine(out)</text>
        <dbReference type="Rhea" id="RHEA:38571"/>
        <dbReference type="ChEBI" id="CHEBI:57643"/>
    </reaction>
</comment>
<keyword evidence="8 19" id="KW-0812">Transmembrane</keyword>
<dbReference type="FunCoup" id="A0A066WQY6">
    <property type="interactions" value="240"/>
</dbReference>
<feature type="transmembrane region" description="Helical" evidence="19">
    <location>
        <begin position="581"/>
        <end position="603"/>
    </location>
</feature>
<dbReference type="InParanoid" id="A0A066WQY6"/>
<comment type="catalytic activity">
    <reaction evidence="17">
        <text>a 1,2-diacyl-sn-glycero-3-phospho-(1D-myo-inositol-3-phosphate)(in) = a 1,2-diacyl-sn-glycero-3-phospho-(1D-myo-inositol-3-phosphate)(out)</text>
        <dbReference type="Rhea" id="RHEA:67920"/>
        <dbReference type="ChEBI" id="CHEBI:58088"/>
    </reaction>
</comment>
<dbReference type="GO" id="GO:0005789">
    <property type="term" value="C:endoplasmic reticulum membrane"/>
    <property type="evidence" value="ECO:0007669"/>
    <property type="project" value="UniProtKB-SubCell"/>
</dbReference>
<comment type="caution">
    <text evidence="21">The sequence shown here is derived from an EMBL/GenBank/DDBJ whole genome shotgun (WGS) entry which is preliminary data.</text>
</comment>
<evidence type="ECO:0000256" key="12">
    <source>
        <dbReference type="ARBA" id="ARBA00023055"/>
    </source>
</evidence>
<evidence type="ECO:0000256" key="5">
    <source>
        <dbReference type="ARBA" id="ARBA00006185"/>
    </source>
</evidence>
<dbReference type="GO" id="GO:0005776">
    <property type="term" value="C:autophagosome"/>
    <property type="evidence" value="ECO:0007669"/>
    <property type="project" value="TreeGrafter"/>
</dbReference>
<dbReference type="STRING" id="1037660.A0A066WQY6"/>
<name>A0A066WQY6_TILAU</name>
<evidence type="ECO:0000256" key="10">
    <source>
        <dbReference type="ARBA" id="ARBA00023006"/>
    </source>
</evidence>
<gene>
    <name evidence="21" type="ORF">K437DRAFT_253099</name>
</gene>
<keyword evidence="11" id="KW-0333">Golgi apparatus</keyword>
<feature type="compositionally biased region" description="Acidic residues" evidence="20">
    <location>
        <begin position="85"/>
        <end position="97"/>
    </location>
</feature>
<evidence type="ECO:0000256" key="2">
    <source>
        <dbReference type="ARBA" id="ARBA00004477"/>
    </source>
</evidence>
<feature type="transmembrane region" description="Helical" evidence="19">
    <location>
        <begin position="496"/>
        <end position="520"/>
    </location>
</feature>
<dbReference type="GO" id="GO:0034045">
    <property type="term" value="C:phagophore assembly site membrane"/>
    <property type="evidence" value="ECO:0007669"/>
    <property type="project" value="UniProtKB-SubCell"/>
</dbReference>
<keyword evidence="14" id="KW-0968">Cytoplasmic vesicle</keyword>
<comment type="similarity">
    <text evidence="5 19">Belongs to the ATG9 family.</text>
</comment>
<dbReference type="Pfam" id="PF04109">
    <property type="entry name" value="ATG9"/>
    <property type="match status" value="1"/>
</dbReference>
<dbReference type="GO" id="GO:0034497">
    <property type="term" value="P:protein localization to phagophore assembly site"/>
    <property type="evidence" value="ECO:0007669"/>
    <property type="project" value="TreeGrafter"/>
</dbReference>
<comment type="function">
    <text evidence="19">Phospholipid scramblase involved in autophagy. Cycles between the preautophagosomal structure/phagophore assembly site (PAS) and the cytoplasmic vesicle pool and supplies membrane for the growing autophagosome. Lipid scramblase activity plays a key role in preautophagosomal structure/phagophore assembly by distributing the phospholipids that arrive through ATG2 from the cytoplasmic to the luminal leaflet of the bilayer, thereby driving autophagosomal membrane expansion.</text>
</comment>
<evidence type="ECO:0000256" key="16">
    <source>
        <dbReference type="ARBA" id="ARBA00024615"/>
    </source>
</evidence>
<evidence type="ECO:0000256" key="20">
    <source>
        <dbReference type="SAM" id="MobiDB-lite"/>
    </source>
</evidence>
<keyword evidence="22" id="KW-1185">Reference proteome</keyword>
<evidence type="ECO:0000256" key="14">
    <source>
        <dbReference type="ARBA" id="ARBA00023329"/>
    </source>
</evidence>
<sequence length="940" mass="104740">MADAHPSPFGNPSELHASAASVEVVAPPRSPAKLTRLIAVEREPAVIDSPFEEDVASSINNRRTAGASAAAAHTLGSSAVRSTYEDEEEDDGDGEDDVCVGLMQLSRHSDHVSGTLEEGHHHDYPGSVSSHAQPNGRRRKGKDRARDAADSGMFSRALGLGRKVARRIEREREHMGLSQSSLSVALPTSVGASQPLFDADETSAEHQAVGEITAPIHPRSQVAVSSLSPRERALWQWANIEDLDAFLQEAYTYYIGKGAICIALGKALNLVTVAFVLGFSTFLFSCVDYSHIAHDGQLSQVVVPQCFSRFSPFTKLAYLIFGALFTWQVARFAIGLPRLWAMQRFYTHLLDVPDTDVASISWNEVVNRMSTLRASNPISSLEPPEAETFEAAGSSQGQRRAHSMDAHDVANRIMRQENYLIALFNKEVLDINMPVSIPLLFRLGILDEQPVLTKSLQWNLQFCLLDFLFDERGQVRKQFVSDKYRKELIAGLRRRFYFMAVLNGIFAPFIVMYLLVYSFLRYFEEYHKDPSSLGSRQYTEFARWKLREFNELPHLFKRRCYRSYPHAQRYINQFPKERTAILARFVAFIAGSFTAVLLFASLIDPDLFLHFDITPQRNVLFYVGIFGAITAVARGMIPGEHLVFDPESTLREVIDETHYQPSHWQGRLHSAEVHAEFGTLYPLKLSIFFRELLSVILTPFILWRSLPKSAPAIIDFFREFTVHVDGLGYVCSFAVFNFDRHGNAHFGAPTAAADQRMASREGKMEQSFLNFKATHPDWQPQDPSATLYLSRMVDLASQQVGVHSRGRDLSMSPRREPGLPFTPVNSVLAARSQFYDDAFMRSISLAKQPNVSILAASATKAGQRGARQHGQSTQSRPLQAVTESEASLDGDFEDAAVPSITHEGDGLGPPTVSTSDVSQQAGVRGLLDHLYQGGHPGGPW</sequence>
<dbReference type="GO" id="GO:0006869">
    <property type="term" value="P:lipid transport"/>
    <property type="evidence" value="ECO:0007669"/>
    <property type="project" value="UniProtKB-KW"/>
</dbReference>
<feature type="compositionally biased region" description="Basic and acidic residues" evidence="20">
    <location>
        <begin position="112"/>
        <end position="124"/>
    </location>
</feature>
<reference evidence="21 22" key="1">
    <citation type="submission" date="2014-05" db="EMBL/GenBank/DDBJ databases">
        <title>Draft genome sequence of a rare smut relative, Tilletiaria anomala UBC 951.</title>
        <authorList>
            <consortium name="DOE Joint Genome Institute"/>
            <person name="Toome M."/>
            <person name="Kuo A."/>
            <person name="Henrissat B."/>
            <person name="Lipzen A."/>
            <person name="Tritt A."/>
            <person name="Yoshinaga Y."/>
            <person name="Zane M."/>
            <person name="Barry K."/>
            <person name="Grigoriev I.V."/>
            <person name="Spatafora J.W."/>
            <person name="Aimea M.C."/>
        </authorList>
    </citation>
    <scope>NUCLEOTIDE SEQUENCE [LARGE SCALE GENOMIC DNA]</scope>
    <source>
        <strain evidence="21 22">UBC 951</strain>
    </source>
</reference>
<dbReference type="GO" id="GO:0030659">
    <property type="term" value="C:cytoplasmic vesicle membrane"/>
    <property type="evidence" value="ECO:0007669"/>
    <property type="project" value="UniProtKB-SubCell"/>
</dbReference>
<evidence type="ECO:0000256" key="13">
    <source>
        <dbReference type="ARBA" id="ARBA00023136"/>
    </source>
</evidence>
<evidence type="ECO:0000313" key="21">
    <source>
        <dbReference type="EMBL" id="KDN53404.1"/>
    </source>
</evidence>
<keyword evidence="7 19" id="KW-0813">Transport</keyword>
<feature type="compositionally biased region" description="Polar residues" evidence="20">
    <location>
        <begin position="869"/>
        <end position="885"/>
    </location>
</feature>
<evidence type="ECO:0000256" key="6">
    <source>
        <dbReference type="ARBA" id="ARBA00018074"/>
    </source>
</evidence>
<evidence type="ECO:0000256" key="1">
    <source>
        <dbReference type="ARBA" id="ARBA00004439"/>
    </source>
</evidence>
<evidence type="ECO:0000256" key="3">
    <source>
        <dbReference type="ARBA" id="ARBA00004511"/>
    </source>
</evidence>
<keyword evidence="12 19" id="KW-0445">Lipid transport</keyword>
<evidence type="ECO:0000256" key="11">
    <source>
        <dbReference type="ARBA" id="ARBA00023034"/>
    </source>
</evidence>
<feature type="region of interest" description="Disordered" evidence="20">
    <location>
        <begin position="898"/>
        <end position="919"/>
    </location>
</feature>
<feature type="compositionally biased region" description="Low complexity" evidence="20">
    <location>
        <begin position="70"/>
        <end position="79"/>
    </location>
</feature>
<evidence type="ECO:0000256" key="9">
    <source>
        <dbReference type="ARBA" id="ARBA00022989"/>
    </source>
</evidence>
<dbReference type="AlphaFoldDB" id="A0A066WQY6"/>
<dbReference type="PANTHER" id="PTHR13038:SF10">
    <property type="entry name" value="AUTOPHAGY-RELATED PROTEIN 9"/>
    <property type="match status" value="1"/>
</dbReference>
<dbReference type="InterPro" id="IPR007241">
    <property type="entry name" value="Autophagy-rel_prot_9"/>
</dbReference>
<evidence type="ECO:0000256" key="8">
    <source>
        <dbReference type="ARBA" id="ARBA00022692"/>
    </source>
</evidence>
<comment type="caution">
    <text evidence="19">Lacks conserved residue(s) required for the propagation of feature annotation.</text>
</comment>
<feature type="region of interest" description="Disordered" evidence="20">
    <location>
        <begin position="70"/>
        <end position="97"/>
    </location>
</feature>
<comment type="catalytic activity">
    <reaction evidence="16">
        <text>a 1,2-diacyl-sn-glycero-3-phosphoethanolamine(in) = a 1,2-diacyl-sn-glycero-3-phosphoethanolamine(out)</text>
        <dbReference type="Rhea" id="RHEA:38895"/>
        <dbReference type="ChEBI" id="CHEBI:64612"/>
    </reaction>
</comment>
<evidence type="ECO:0000313" key="22">
    <source>
        <dbReference type="Proteomes" id="UP000027361"/>
    </source>
</evidence>
<dbReference type="GO" id="GO:0000139">
    <property type="term" value="C:Golgi membrane"/>
    <property type="evidence" value="ECO:0007669"/>
    <property type="project" value="UniProtKB-SubCell"/>
</dbReference>
<accession>A0A066WQY6</accession>
<dbReference type="OrthoDB" id="2020634at2759"/>
<evidence type="ECO:0000256" key="18">
    <source>
        <dbReference type="ARBA" id="ARBA00024631"/>
    </source>
</evidence>
<comment type="catalytic activity">
    <reaction evidence="15">
        <text>a 1,2-diacyl-sn-glycero-3-phospho-L-serine(in) = a 1,2-diacyl-sn-glycero-3-phospho-L-serine(out)</text>
        <dbReference type="Rhea" id="RHEA:38663"/>
        <dbReference type="ChEBI" id="CHEBI:57262"/>
    </reaction>
</comment>
<proteinExistence type="inferred from homology"/>
<dbReference type="GO" id="GO:0061709">
    <property type="term" value="P:reticulophagy"/>
    <property type="evidence" value="ECO:0007669"/>
    <property type="project" value="TreeGrafter"/>
</dbReference>
<dbReference type="HOGENOM" id="CLU_006200_3_0_1"/>
<feature type="region of interest" description="Disordered" evidence="20">
    <location>
        <begin position="862"/>
        <end position="886"/>
    </location>
</feature>
<dbReference type="PANTHER" id="PTHR13038">
    <property type="entry name" value="APG9 AUTOPHAGY 9"/>
    <property type="match status" value="1"/>
</dbReference>
<evidence type="ECO:0000256" key="15">
    <source>
        <dbReference type="ARBA" id="ARBA00024479"/>
    </source>
</evidence>
<dbReference type="RefSeq" id="XP_013246243.1">
    <property type="nucleotide sequence ID" value="XM_013390789.1"/>
</dbReference>